<evidence type="ECO:0000313" key="2">
    <source>
        <dbReference type="EMBL" id="NNU34685.1"/>
    </source>
</evidence>
<dbReference type="SMART" id="SM00953">
    <property type="entry name" value="RES"/>
    <property type="match status" value="1"/>
</dbReference>
<protein>
    <submittedName>
        <fullName evidence="2">RES family NAD+ phosphorylase</fullName>
    </submittedName>
</protein>
<dbReference type="InterPro" id="IPR014914">
    <property type="entry name" value="RES_dom"/>
</dbReference>
<gene>
    <name evidence="2" type="ORF">HK413_12575</name>
</gene>
<dbReference type="Proteomes" id="UP000566071">
    <property type="component" value="Unassembled WGS sequence"/>
</dbReference>
<dbReference type="Pfam" id="PF08808">
    <property type="entry name" value="RES"/>
    <property type="match status" value="1"/>
</dbReference>
<name>A0ABX1W6K4_9SPHI</name>
<reference evidence="2 3" key="1">
    <citation type="submission" date="2020-05" db="EMBL/GenBank/DDBJ databases">
        <authorList>
            <person name="Khan S.A."/>
            <person name="Jeon C.O."/>
            <person name="Chun B.H."/>
        </authorList>
    </citation>
    <scope>NUCLEOTIDE SEQUENCE [LARGE SCALE GENOMIC DNA]</scope>
    <source>
        <strain evidence="2 3">S1162</strain>
    </source>
</reference>
<evidence type="ECO:0000313" key="3">
    <source>
        <dbReference type="Proteomes" id="UP000566071"/>
    </source>
</evidence>
<comment type="caution">
    <text evidence="2">The sequence shown here is derived from an EMBL/GenBank/DDBJ whole genome shotgun (WGS) entry which is preliminary data.</text>
</comment>
<sequence>MIVYRLSKQAFINDLSGYGAEKTGGRWNSKGIPVLYTAASRALAVVEVAVHVPFGIVPANYFLATIDIPDKDILKLDLKDLSPNWNKYPFVRDTQAMGNNFIRSNEHLVLQVPSATVEGDFNYTVNPRHPDFKKVKVKSIDPFVFDIRLFKK</sequence>
<feature type="domain" description="RES" evidence="1">
    <location>
        <begin position="14"/>
        <end position="139"/>
    </location>
</feature>
<accession>A0ABX1W6K4</accession>
<dbReference type="EMBL" id="JABFCR010000063">
    <property type="protein sequence ID" value="NNU34685.1"/>
    <property type="molecule type" value="Genomic_DNA"/>
</dbReference>
<proteinExistence type="predicted"/>
<keyword evidence="3" id="KW-1185">Reference proteome</keyword>
<dbReference type="RefSeq" id="WP_175270358.1">
    <property type="nucleotide sequence ID" value="NZ_JABFCR010000063.1"/>
</dbReference>
<organism evidence="2 3">
    <name type="scientific">Mucilaginibacter humi</name>
    <dbReference type="NCBI Taxonomy" id="2732510"/>
    <lineage>
        <taxon>Bacteria</taxon>
        <taxon>Pseudomonadati</taxon>
        <taxon>Bacteroidota</taxon>
        <taxon>Sphingobacteriia</taxon>
        <taxon>Sphingobacteriales</taxon>
        <taxon>Sphingobacteriaceae</taxon>
        <taxon>Mucilaginibacter</taxon>
    </lineage>
</organism>
<evidence type="ECO:0000259" key="1">
    <source>
        <dbReference type="SMART" id="SM00953"/>
    </source>
</evidence>